<comment type="catalytic activity">
    <reaction evidence="1">
        <text>ATP + protein L-histidine = ADP + protein N-phospho-L-histidine.</text>
        <dbReference type="EC" id="2.7.13.3"/>
    </reaction>
</comment>
<dbReference type="PRINTS" id="PR00344">
    <property type="entry name" value="BCTRLSENSOR"/>
</dbReference>
<dbReference type="GO" id="GO:0007234">
    <property type="term" value="P:osmosensory signaling via phosphorelay pathway"/>
    <property type="evidence" value="ECO:0007669"/>
    <property type="project" value="TreeGrafter"/>
</dbReference>
<evidence type="ECO:0000256" key="3">
    <source>
        <dbReference type="ARBA" id="ARBA00022553"/>
    </source>
</evidence>
<dbReference type="GO" id="GO:0000156">
    <property type="term" value="F:phosphorelay response regulator activity"/>
    <property type="evidence" value="ECO:0007669"/>
    <property type="project" value="TreeGrafter"/>
</dbReference>
<feature type="domain" description="Histidine kinase" evidence="8">
    <location>
        <begin position="171"/>
        <end position="393"/>
    </location>
</feature>
<evidence type="ECO:0000313" key="11">
    <source>
        <dbReference type="Proteomes" id="UP000477386"/>
    </source>
</evidence>
<keyword evidence="7" id="KW-0175">Coiled coil</keyword>
<dbReference type="InterPro" id="IPR036097">
    <property type="entry name" value="HisK_dim/P_sf"/>
</dbReference>
<evidence type="ECO:0000256" key="5">
    <source>
        <dbReference type="ARBA" id="ARBA00022777"/>
    </source>
</evidence>
<dbReference type="SUPFAM" id="SSF55874">
    <property type="entry name" value="ATPase domain of HSP90 chaperone/DNA topoisomerase II/histidine kinase"/>
    <property type="match status" value="1"/>
</dbReference>
<evidence type="ECO:0000256" key="7">
    <source>
        <dbReference type="SAM" id="Coils"/>
    </source>
</evidence>
<accession>A0A6M0IQZ2</accession>
<feature type="coiled-coil region" evidence="7">
    <location>
        <begin position="113"/>
        <end position="168"/>
    </location>
</feature>
<dbReference type="Gene3D" id="3.30.450.20">
    <property type="entry name" value="PAS domain"/>
    <property type="match status" value="1"/>
</dbReference>
<evidence type="ECO:0000256" key="4">
    <source>
        <dbReference type="ARBA" id="ARBA00022679"/>
    </source>
</evidence>
<dbReference type="InterPro" id="IPR005467">
    <property type="entry name" value="His_kinase_dom"/>
</dbReference>
<evidence type="ECO:0000256" key="1">
    <source>
        <dbReference type="ARBA" id="ARBA00000085"/>
    </source>
</evidence>
<dbReference type="GO" id="GO:0000155">
    <property type="term" value="F:phosphorelay sensor kinase activity"/>
    <property type="evidence" value="ECO:0007669"/>
    <property type="project" value="InterPro"/>
</dbReference>
<dbReference type="InterPro" id="IPR036890">
    <property type="entry name" value="HATPase_C_sf"/>
</dbReference>
<keyword evidence="6" id="KW-0472">Membrane</keyword>
<comment type="caution">
    <text evidence="10">The sequence shown here is derived from an EMBL/GenBank/DDBJ whole genome shotgun (WGS) entry which is preliminary data.</text>
</comment>
<keyword evidence="4" id="KW-0808">Transferase</keyword>
<dbReference type="PROSITE" id="PS50109">
    <property type="entry name" value="HIS_KIN"/>
    <property type="match status" value="1"/>
</dbReference>
<dbReference type="CDD" id="cd00082">
    <property type="entry name" value="HisKA"/>
    <property type="match status" value="1"/>
</dbReference>
<evidence type="ECO:0000256" key="6">
    <source>
        <dbReference type="ARBA" id="ARBA00023136"/>
    </source>
</evidence>
<dbReference type="GO" id="GO:0016020">
    <property type="term" value="C:membrane"/>
    <property type="evidence" value="ECO:0007669"/>
    <property type="project" value="UniProtKB-SubCell"/>
</dbReference>
<dbReference type="PANTHER" id="PTHR42878">
    <property type="entry name" value="TWO-COMPONENT HISTIDINE KINASE"/>
    <property type="match status" value="1"/>
</dbReference>
<dbReference type="InterPro" id="IPR000014">
    <property type="entry name" value="PAS"/>
</dbReference>
<proteinExistence type="predicted"/>
<dbReference type="SUPFAM" id="SSF55785">
    <property type="entry name" value="PYP-like sensor domain (PAS domain)"/>
    <property type="match status" value="1"/>
</dbReference>
<dbReference type="Pfam" id="PF13426">
    <property type="entry name" value="PAS_9"/>
    <property type="match status" value="1"/>
</dbReference>
<evidence type="ECO:0000259" key="9">
    <source>
        <dbReference type="PROSITE" id="PS50112"/>
    </source>
</evidence>
<dbReference type="CDD" id="cd00130">
    <property type="entry name" value="PAS"/>
    <property type="match status" value="1"/>
</dbReference>
<organism evidence="10 11">
    <name type="scientific">Spirosoma agri</name>
    <dbReference type="NCBI Taxonomy" id="1987381"/>
    <lineage>
        <taxon>Bacteria</taxon>
        <taxon>Pseudomonadati</taxon>
        <taxon>Bacteroidota</taxon>
        <taxon>Cytophagia</taxon>
        <taxon>Cytophagales</taxon>
        <taxon>Cytophagaceae</taxon>
        <taxon>Spirosoma</taxon>
    </lineage>
</organism>
<keyword evidence="11" id="KW-1185">Reference proteome</keyword>
<sequence length="393" mass="44206">MQDIAMLMPGGLVRLNGENEIVYLNPFAEQLLGYAPGVLIGQRVEVMLTRASRIYFQTNLYPIIALGKLANELYLTLQSQSGVRIPVLLNAVRQEDASGEGFLYLCLIPVYQRRQYEQELLASKQAAEQALLRNDELMVLQQQLELHQAELDRQVTNLKQRNDELKQFGRIIAHDLQEPLRKINLLASVLEQEPMNQWTKLGQRGLKGIVRASTRLRQLIHDLQLYFTFDSIRSADESVDLTDLIAQTIANYSSPGIRFDVSSLPTIVGNRGELLNLFGHLLNNAVKFRRLNVSSVVAISGSVVSQNRYQTTPDKYQYINYARIVVSDNGIGFNNQYREEIFGILKKLDPHSPGIGLGLSLAKKIVERHQGVIRAESKPGQGTTITLLLPLTT</sequence>
<dbReference type="SUPFAM" id="SSF47384">
    <property type="entry name" value="Homodimeric domain of signal transducing histidine kinase"/>
    <property type="match status" value="1"/>
</dbReference>
<dbReference type="RefSeq" id="WP_164044062.1">
    <property type="nucleotide sequence ID" value="NZ_JAAGNZ010000008.1"/>
</dbReference>
<dbReference type="PROSITE" id="PS50112">
    <property type="entry name" value="PAS"/>
    <property type="match status" value="1"/>
</dbReference>
<dbReference type="AlphaFoldDB" id="A0A6M0IQZ2"/>
<feature type="domain" description="PAS" evidence="9">
    <location>
        <begin position="1"/>
        <end position="42"/>
    </location>
</feature>
<dbReference type="InterPro" id="IPR004358">
    <property type="entry name" value="Sig_transdc_His_kin-like_C"/>
</dbReference>
<dbReference type="InterPro" id="IPR003594">
    <property type="entry name" value="HATPase_dom"/>
</dbReference>
<name>A0A6M0IQZ2_9BACT</name>
<dbReference type="GO" id="GO:0030295">
    <property type="term" value="F:protein kinase activator activity"/>
    <property type="evidence" value="ECO:0007669"/>
    <property type="project" value="TreeGrafter"/>
</dbReference>
<protein>
    <recommendedName>
        <fullName evidence="2">histidine kinase</fullName>
        <ecNumber evidence="2">2.7.13.3</ecNumber>
    </recommendedName>
</protein>
<dbReference type="InterPro" id="IPR050351">
    <property type="entry name" value="BphY/WalK/GraS-like"/>
</dbReference>
<dbReference type="PANTHER" id="PTHR42878:SF15">
    <property type="entry name" value="BACTERIOPHYTOCHROME"/>
    <property type="match status" value="1"/>
</dbReference>
<reference evidence="10 11" key="1">
    <citation type="submission" date="2020-02" db="EMBL/GenBank/DDBJ databases">
        <title>Draft genome sequence of two Spirosoma agri KCTC 52727 and Spirosoma terrae KCTC 52035.</title>
        <authorList>
            <person name="Rojas J."/>
            <person name="Ambika Manirajan B."/>
            <person name="Ratering S."/>
            <person name="Suarez C."/>
            <person name="Schnell S."/>
        </authorList>
    </citation>
    <scope>NUCLEOTIDE SEQUENCE [LARGE SCALE GENOMIC DNA]</scope>
    <source>
        <strain evidence="10 11">KCTC 52727</strain>
    </source>
</reference>
<dbReference type="Proteomes" id="UP000477386">
    <property type="component" value="Unassembled WGS sequence"/>
</dbReference>
<evidence type="ECO:0000313" key="10">
    <source>
        <dbReference type="EMBL" id="NEU70750.1"/>
    </source>
</evidence>
<keyword evidence="3" id="KW-0597">Phosphoprotein</keyword>
<dbReference type="InterPro" id="IPR035965">
    <property type="entry name" value="PAS-like_dom_sf"/>
</dbReference>
<keyword evidence="5" id="KW-0418">Kinase</keyword>
<dbReference type="Pfam" id="PF02518">
    <property type="entry name" value="HATPase_c"/>
    <property type="match status" value="1"/>
</dbReference>
<dbReference type="EC" id="2.7.13.3" evidence="2"/>
<dbReference type="SMART" id="SM00387">
    <property type="entry name" value="HATPase_c"/>
    <property type="match status" value="1"/>
</dbReference>
<dbReference type="EMBL" id="JAAGNZ010000008">
    <property type="protein sequence ID" value="NEU70750.1"/>
    <property type="molecule type" value="Genomic_DNA"/>
</dbReference>
<evidence type="ECO:0000259" key="8">
    <source>
        <dbReference type="PROSITE" id="PS50109"/>
    </source>
</evidence>
<dbReference type="InterPro" id="IPR003661">
    <property type="entry name" value="HisK_dim/P_dom"/>
</dbReference>
<gene>
    <name evidence="10" type="ORF">GK091_28050</name>
</gene>
<evidence type="ECO:0000256" key="2">
    <source>
        <dbReference type="ARBA" id="ARBA00012438"/>
    </source>
</evidence>
<dbReference type="Gene3D" id="3.30.565.10">
    <property type="entry name" value="Histidine kinase-like ATPase, C-terminal domain"/>
    <property type="match status" value="1"/>
</dbReference>
<dbReference type="Gene3D" id="1.10.287.130">
    <property type="match status" value="1"/>
</dbReference>